<gene>
    <name evidence="2" type="ORF">CYMTET_19343</name>
</gene>
<dbReference type="EMBL" id="LGRX02009016">
    <property type="protein sequence ID" value="KAK3272362.1"/>
    <property type="molecule type" value="Genomic_DNA"/>
</dbReference>
<feature type="domain" description="Exportin-1/Importin-beta-like" evidence="1">
    <location>
        <begin position="118"/>
        <end position="239"/>
    </location>
</feature>
<evidence type="ECO:0000259" key="1">
    <source>
        <dbReference type="Pfam" id="PF08389"/>
    </source>
</evidence>
<evidence type="ECO:0000313" key="3">
    <source>
        <dbReference type="Proteomes" id="UP001190700"/>
    </source>
</evidence>
<dbReference type="GO" id="GO:0006606">
    <property type="term" value="P:protein import into nucleus"/>
    <property type="evidence" value="ECO:0007669"/>
    <property type="project" value="TreeGrafter"/>
</dbReference>
<dbReference type="PANTHER" id="PTHR12363:SF54">
    <property type="entry name" value="NUCLEAR TRANSPORT RECEPTOR"/>
    <property type="match status" value="1"/>
</dbReference>
<dbReference type="Pfam" id="PF08389">
    <property type="entry name" value="Xpo1"/>
    <property type="match status" value="1"/>
</dbReference>
<dbReference type="GO" id="GO:0005737">
    <property type="term" value="C:cytoplasm"/>
    <property type="evidence" value="ECO:0007669"/>
    <property type="project" value="TreeGrafter"/>
</dbReference>
<dbReference type="PANTHER" id="PTHR12363">
    <property type="entry name" value="TRANSPORTIN 3 AND IMPORTIN 13"/>
    <property type="match status" value="1"/>
</dbReference>
<keyword evidence="3" id="KW-1185">Reference proteome</keyword>
<proteinExistence type="predicted"/>
<organism evidence="2 3">
    <name type="scientific">Cymbomonas tetramitiformis</name>
    <dbReference type="NCBI Taxonomy" id="36881"/>
    <lineage>
        <taxon>Eukaryota</taxon>
        <taxon>Viridiplantae</taxon>
        <taxon>Chlorophyta</taxon>
        <taxon>Pyramimonadophyceae</taxon>
        <taxon>Pyramimonadales</taxon>
        <taxon>Pyramimonadaceae</taxon>
        <taxon>Cymbomonas</taxon>
    </lineage>
</organism>
<dbReference type="Proteomes" id="UP001190700">
    <property type="component" value="Unassembled WGS sequence"/>
</dbReference>
<dbReference type="Gene3D" id="1.25.10.10">
    <property type="entry name" value="Leucine-rich Repeat Variant"/>
    <property type="match status" value="1"/>
</dbReference>
<dbReference type="InterPro" id="IPR051345">
    <property type="entry name" value="Importin_beta-like_NTR"/>
</dbReference>
<reference evidence="2 3" key="1">
    <citation type="journal article" date="2015" name="Genome Biol. Evol.">
        <title>Comparative Genomics of a Bacterivorous Green Alga Reveals Evolutionary Causalities and Consequences of Phago-Mixotrophic Mode of Nutrition.</title>
        <authorList>
            <person name="Burns J.A."/>
            <person name="Paasch A."/>
            <person name="Narechania A."/>
            <person name="Kim E."/>
        </authorList>
    </citation>
    <scope>NUCLEOTIDE SEQUENCE [LARGE SCALE GENOMIC DNA]</scope>
    <source>
        <strain evidence="2 3">PLY_AMNH</strain>
    </source>
</reference>
<dbReference type="InterPro" id="IPR016024">
    <property type="entry name" value="ARM-type_fold"/>
</dbReference>
<name>A0AAE0G685_9CHLO</name>
<dbReference type="SUPFAM" id="SSF48371">
    <property type="entry name" value="ARM repeat"/>
    <property type="match status" value="1"/>
</dbReference>
<dbReference type="InterPro" id="IPR011989">
    <property type="entry name" value="ARM-like"/>
</dbReference>
<protein>
    <recommendedName>
        <fullName evidence="1">Exportin-1/Importin-beta-like domain-containing protein</fullName>
    </recommendedName>
</protein>
<accession>A0AAE0G685</accession>
<sequence length="1173" mass="122028">MSLAQELRGAVYALYNSQDNTERIRADKWLQDFLRGEHAWSVSLELLLAPDATQTETIFCARGVHVILRKCRIEADTKQPHTKFTTWGHTAPSTGQWDEMHQALVQLLWRHGQEPSPALTQLGLALAALLCKMPHLPITTAVPQLIAWLSATAEGAPGAHFPPLALLEVLRVLPEEVSSRELSLSPRRRGELIDHLHTAASTVLPLLEASAARHASGPAAAASPVALAVSLGALASWVEVLVGGTDAPRPSPAVPRLPLLPLLASPLVGVAVTLLARGCEEPLRAAAAGAAKTCLGAAVLDLEARPLLAAHMAALGEGGRAMRPHLTTGAPPEPVEAVCSVLAHLAGEAVRPPEPLPPDVPGGEGIMDTLRTGSNAPRDRVYIPHKKFIKAQKEAKKQAKLLEQQQGGGTGADSLKGQRVQYPVLAQAMVVLVELLPTPGLRAETLLAPWGTLCDELEGAAGEVRAGAAATMGDLAREAVGAVLERLRQVRALGEEDDLEGEKVELAEGLRCAGAVVGVAEGLVPQLAARAGQVAEALRIEVEGGGAGAEGSWVALEEALWCVAAVSRQVGGVGGVGRTDTCPSMAHVLRALEVAAAAAEVRVAPASELAVQAAMGTLGAIAGWLAGQSLETVQRALRCVLQVLRARGARGVAGAAVLLPASVAFMKLATQCAGAVAAAGMAADFCHLFAAMRTSATCAPGTVASSSTVLLRGLVLVAEAPETGYLTACKLLGDLSTLPVAVMHQYSAARQAEKVDPLAVQALVEALREALVLTESTARLTARVAAEGREAGEGAMPPVWHLIQRLWPGLATLLQCDELRGDAPGVLEGIAHILAAAMRATKHVSTRRAESGEPMEVQLPEVVGNLVGVVLEGVLWAYEHTAAARGGCLLEVLEEAVLSCMDAPLQAAATGGDAGHAGTMPTGDRATSAGAAAAYAWTFTCGNGRQALLAASPPALQMLSSVLHSGTVAPLVTPERVMHAVQCVQSCLRGTSGDDAVAALTAAQGLLTWLPRHDARRAGGTPTVPGAADARGAFLMHPGLGKMAAQSLQGPREGVAWSARAEEARAPMEMVLLHLHGAAGILRTLFRAASGSLPPNLVTDVAVVLYRTWILVGDALFHRWMEDALSPVEGGLLEPPGIISDVQGEYMGALLTAETRADVRKFKRALKALRRVD</sequence>
<dbReference type="AlphaFoldDB" id="A0AAE0G685"/>
<evidence type="ECO:0000313" key="2">
    <source>
        <dbReference type="EMBL" id="KAK3272362.1"/>
    </source>
</evidence>
<comment type="caution">
    <text evidence="2">The sequence shown here is derived from an EMBL/GenBank/DDBJ whole genome shotgun (WGS) entry which is preliminary data.</text>
</comment>
<dbReference type="InterPro" id="IPR013598">
    <property type="entry name" value="Exportin-1/Importin-b-like"/>
</dbReference>